<dbReference type="GO" id="GO:0005685">
    <property type="term" value="C:U1 snRNP"/>
    <property type="evidence" value="ECO:0007669"/>
    <property type="project" value="TreeGrafter"/>
</dbReference>
<dbReference type="SMART" id="SM00441">
    <property type="entry name" value="FF"/>
    <property type="match status" value="4"/>
</dbReference>
<protein>
    <submittedName>
        <fullName evidence="10">Formin binding protein 3</fullName>
    </submittedName>
</protein>
<dbReference type="GO" id="GO:0003723">
    <property type="term" value="F:RNA binding"/>
    <property type="evidence" value="ECO:0007669"/>
    <property type="project" value="TreeGrafter"/>
</dbReference>
<comment type="caution">
    <text evidence="10">The sequence shown here is derived from an EMBL/GenBank/DDBJ whole genome shotgun (WGS) entry which is preliminary data.</text>
</comment>
<organism evidence="10 11">
    <name type="scientific">Papiliotrema laurentii</name>
    <name type="common">Cryptococcus laurentii</name>
    <dbReference type="NCBI Taxonomy" id="5418"/>
    <lineage>
        <taxon>Eukaryota</taxon>
        <taxon>Fungi</taxon>
        <taxon>Dikarya</taxon>
        <taxon>Basidiomycota</taxon>
        <taxon>Agaricomycotina</taxon>
        <taxon>Tremellomycetes</taxon>
        <taxon>Tremellales</taxon>
        <taxon>Rhynchogastremaceae</taxon>
        <taxon>Papiliotrema</taxon>
    </lineage>
</organism>
<dbReference type="PROSITE" id="PS51676">
    <property type="entry name" value="FF"/>
    <property type="match status" value="1"/>
</dbReference>
<evidence type="ECO:0000256" key="5">
    <source>
        <dbReference type="ARBA" id="ARBA00023242"/>
    </source>
</evidence>
<dbReference type="SMART" id="SM00456">
    <property type="entry name" value="WW"/>
    <property type="match status" value="2"/>
</dbReference>
<dbReference type="EMBL" id="JAODAN010000008">
    <property type="protein sequence ID" value="KAK1922398.1"/>
    <property type="molecule type" value="Genomic_DNA"/>
</dbReference>
<feature type="compositionally biased region" description="Basic and acidic residues" evidence="7">
    <location>
        <begin position="580"/>
        <end position="643"/>
    </location>
</feature>
<dbReference type="GO" id="GO:0071004">
    <property type="term" value="C:U2-type prespliceosome"/>
    <property type="evidence" value="ECO:0007669"/>
    <property type="project" value="TreeGrafter"/>
</dbReference>
<dbReference type="InterPro" id="IPR039726">
    <property type="entry name" value="Prp40-like"/>
</dbReference>
<evidence type="ECO:0000313" key="10">
    <source>
        <dbReference type="EMBL" id="KAK1922398.1"/>
    </source>
</evidence>
<keyword evidence="3" id="KW-0677">Repeat</keyword>
<proteinExistence type="predicted"/>
<dbReference type="AlphaFoldDB" id="A0AAD9CXU8"/>
<reference evidence="10" key="1">
    <citation type="submission" date="2023-02" db="EMBL/GenBank/DDBJ databases">
        <title>Identification and recombinant expression of a fungal hydrolase from Papiliotrema laurentii that hydrolyzes apple cutin and clears colloidal polyester polyurethane.</title>
        <authorList>
            <consortium name="DOE Joint Genome Institute"/>
            <person name="Roman V.A."/>
            <person name="Bojanowski C."/>
            <person name="Crable B.R."/>
            <person name="Wagner D.N."/>
            <person name="Hung C.S."/>
            <person name="Nadeau L.J."/>
            <person name="Schratz L."/>
            <person name="Haridas S."/>
            <person name="Pangilinan J."/>
            <person name="Lipzen A."/>
            <person name="Na H."/>
            <person name="Yan M."/>
            <person name="Ng V."/>
            <person name="Grigoriev I.V."/>
            <person name="Spatafora J.W."/>
            <person name="Barlow D."/>
            <person name="Biffinger J."/>
            <person name="Kelley-Loughnane N."/>
            <person name="Varaljay V.A."/>
            <person name="Crookes-Goodson W.J."/>
        </authorList>
    </citation>
    <scope>NUCLEOTIDE SEQUENCE</scope>
    <source>
        <strain evidence="10">5307AH</strain>
    </source>
</reference>
<evidence type="ECO:0000256" key="4">
    <source>
        <dbReference type="ARBA" id="ARBA00023187"/>
    </source>
</evidence>
<dbReference type="InterPro" id="IPR036020">
    <property type="entry name" value="WW_dom_sf"/>
</dbReference>
<dbReference type="CDD" id="cd00201">
    <property type="entry name" value="WW"/>
    <property type="match status" value="2"/>
</dbReference>
<keyword evidence="5" id="KW-0539">Nucleus</keyword>
<evidence type="ECO:0000256" key="7">
    <source>
        <dbReference type="SAM" id="MobiDB-lite"/>
    </source>
</evidence>
<dbReference type="FunFam" id="1.10.10.440:FF:000013">
    <property type="entry name" value="pre-mRNA-processing protein 40A isoform X1"/>
    <property type="match status" value="1"/>
</dbReference>
<feature type="region of interest" description="Disordered" evidence="7">
    <location>
        <begin position="561"/>
        <end position="650"/>
    </location>
</feature>
<dbReference type="InterPro" id="IPR001202">
    <property type="entry name" value="WW_dom"/>
</dbReference>
<evidence type="ECO:0000256" key="2">
    <source>
        <dbReference type="ARBA" id="ARBA00022664"/>
    </source>
</evidence>
<dbReference type="PROSITE" id="PS50020">
    <property type="entry name" value="WW_DOMAIN_2"/>
    <property type="match status" value="2"/>
</dbReference>
<dbReference type="Pfam" id="PF01846">
    <property type="entry name" value="FF"/>
    <property type="match status" value="2"/>
</dbReference>
<dbReference type="InterPro" id="IPR002713">
    <property type="entry name" value="FF_domain"/>
</dbReference>
<dbReference type="Pfam" id="PF00397">
    <property type="entry name" value="WW"/>
    <property type="match status" value="1"/>
</dbReference>
<evidence type="ECO:0000256" key="6">
    <source>
        <dbReference type="SAM" id="Coils"/>
    </source>
</evidence>
<evidence type="ECO:0000313" key="11">
    <source>
        <dbReference type="Proteomes" id="UP001182556"/>
    </source>
</evidence>
<name>A0AAD9CXU8_PAPLA</name>
<feature type="domain" description="FF" evidence="9">
    <location>
        <begin position="368"/>
        <end position="429"/>
    </location>
</feature>
<dbReference type="Gene3D" id="1.10.10.440">
    <property type="entry name" value="FF domain"/>
    <property type="match status" value="4"/>
</dbReference>
<gene>
    <name evidence="10" type="ORF">DB88DRAFT_547345</name>
</gene>
<feature type="domain" description="WW" evidence="8">
    <location>
        <begin position="53"/>
        <end position="79"/>
    </location>
</feature>
<keyword evidence="6" id="KW-0175">Coiled coil</keyword>
<sequence length="650" mass="76679">MSASPASAAGNWSEYKNSEGRTYWSNSITKQSVWEKPDELKTPFERAIGKTQWKQYTSKGRPYYVNNTTKETKWDMPDELVALKEKVDAEEAYKAERKRRIELGLVSPTPPRDMSPELEGNDRNALQRYRSLSPARSESPEPLEVITFPVGGFSSVEKAEEAFIYLLKREKIDEKWTWDQTMRKIIMDPLYKALDTLAQKKAAFEKYTASIVAERQAIKDARIAKIRPALIKLFQHSGYIKPYSTTKTADRVFARERLWRDSKPDERKLILDEYTAELRRREEEEERALRTRNIENLSALVRELEITVSTTWRAAHNLILAAPSFKESSDLSRIETIDMLQVYDDYMRQLEQENEEETRRYRIEHARKARKAREGFKALLSELEAKGELKRNSKWKELFPKFKNDERYLAMLGQHGSSALELWMDAVDDISEEVERAAAKIEREVGKDIKLETTLEDLEALIKAAHLDTQIDAKMRKEAHSLIHERLAQQAADEARRAERKRRHRMDDLRYALKKVRQIDVDMSYDDALPHMKDLPEFKDVTDDEDRKTAYDKFIKRQKEKLREAELSDHGSTGRRGSTNRRDEGDRRDRDRYRSRSPQRDERDKRKDERRDRRSPDLDDRDRKRPRVSSDRRERSRDRKRDEDVEEGEI</sequence>
<dbReference type="FunFam" id="1.10.10.440:FF:000036">
    <property type="entry name" value="Pre-mRNA-processing factor 40"/>
    <property type="match status" value="1"/>
</dbReference>
<evidence type="ECO:0000259" key="9">
    <source>
        <dbReference type="PROSITE" id="PS51676"/>
    </source>
</evidence>
<dbReference type="Proteomes" id="UP001182556">
    <property type="component" value="Unassembled WGS sequence"/>
</dbReference>
<evidence type="ECO:0000259" key="8">
    <source>
        <dbReference type="PROSITE" id="PS50020"/>
    </source>
</evidence>
<evidence type="ECO:0000256" key="3">
    <source>
        <dbReference type="ARBA" id="ARBA00022737"/>
    </source>
</evidence>
<accession>A0AAD9CXU8</accession>
<dbReference type="SUPFAM" id="SSF51045">
    <property type="entry name" value="WW domain"/>
    <property type="match status" value="2"/>
</dbReference>
<dbReference type="Gene3D" id="2.20.70.10">
    <property type="match status" value="2"/>
</dbReference>
<feature type="coiled-coil region" evidence="6">
    <location>
        <begin position="340"/>
        <end position="386"/>
    </location>
</feature>
<keyword evidence="11" id="KW-1185">Reference proteome</keyword>
<evidence type="ECO:0000256" key="1">
    <source>
        <dbReference type="ARBA" id="ARBA00004123"/>
    </source>
</evidence>
<dbReference type="SUPFAM" id="SSF81698">
    <property type="entry name" value="FF domain"/>
    <property type="match status" value="4"/>
</dbReference>
<dbReference type="PANTHER" id="PTHR11864:SF0">
    <property type="entry name" value="PRP40 PRE-MRNA PROCESSING FACTOR 40 HOMOLOG A (YEAST)"/>
    <property type="match status" value="1"/>
</dbReference>
<dbReference type="PANTHER" id="PTHR11864">
    <property type="entry name" value="PRE-MRNA-PROCESSING PROTEIN PRP40"/>
    <property type="match status" value="1"/>
</dbReference>
<dbReference type="InterPro" id="IPR036517">
    <property type="entry name" value="FF_domain_sf"/>
</dbReference>
<comment type="subcellular location">
    <subcellularLocation>
        <location evidence="1">Nucleus</location>
    </subcellularLocation>
</comment>
<dbReference type="GO" id="GO:0045292">
    <property type="term" value="P:mRNA cis splicing, via spliceosome"/>
    <property type="evidence" value="ECO:0007669"/>
    <property type="project" value="InterPro"/>
</dbReference>
<keyword evidence="2" id="KW-0507">mRNA processing</keyword>
<keyword evidence="4" id="KW-0508">mRNA splicing</keyword>
<feature type="domain" description="WW" evidence="8">
    <location>
        <begin position="6"/>
        <end position="39"/>
    </location>
</feature>